<gene>
    <name evidence="1" type="ORF">SAMN05443633_104355</name>
</gene>
<reference evidence="2" key="1">
    <citation type="submission" date="2016-11" db="EMBL/GenBank/DDBJ databases">
        <authorList>
            <person name="Varghese N."/>
            <person name="Submissions S."/>
        </authorList>
    </citation>
    <scope>NUCLEOTIDE SEQUENCE [LARGE SCALE GENOMIC DNA]</scope>
    <source>
        <strain evidence="2">DSM 27619</strain>
    </source>
</reference>
<accession>A0A1M5C059</accession>
<proteinExistence type="predicted"/>
<keyword evidence="2" id="KW-1185">Reference proteome</keyword>
<dbReference type="AlphaFoldDB" id="A0A1M5C059"/>
<sequence length="227" mass="26629">MNEVCIEEIDNFTIEELSQYVFGASDLSHKIAHKKIGEVNTTDLLYLLRHSTYTEIAVLLAIREIETNGFYGHSFKYDDNSITQQDILKELILLPDDFWDYNQRSYHKLKPIAEKNSIHANVSHKIVKQFLELEPQPIVWTKKEINDISYFEIIGILSMFETGKDSVRKLKRAVDEGIKVTLNWKEKIIEIRSKSEIKEHIIPLLTKDPDYLEDFEEIIENEVKILF</sequence>
<evidence type="ECO:0000313" key="2">
    <source>
        <dbReference type="Proteomes" id="UP000184518"/>
    </source>
</evidence>
<organism evidence="1 2">
    <name type="scientific">Chryseobacterium arachidis</name>
    <dbReference type="NCBI Taxonomy" id="1416778"/>
    <lineage>
        <taxon>Bacteria</taxon>
        <taxon>Pseudomonadati</taxon>
        <taxon>Bacteroidota</taxon>
        <taxon>Flavobacteriia</taxon>
        <taxon>Flavobacteriales</taxon>
        <taxon>Weeksellaceae</taxon>
        <taxon>Chryseobacterium group</taxon>
        <taxon>Chryseobacterium</taxon>
    </lineage>
</organism>
<dbReference type="STRING" id="1416778.SAMN05443633_104355"/>
<name>A0A1M5C059_9FLAO</name>
<dbReference type="Proteomes" id="UP000184518">
    <property type="component" value="Unassembled WGS sequence"/>
</dbReference>
<dbReference type="OrthoDB" id="9980737at2"/>
<dbReference type="EMBL" id="FQUT01000004">
    <property type="protein sequence ID" value="SHF48119.1"/>
    <property type="molecule type" value="Genomic_DNA"/>
</dbReference>
<dbReference type="RefSeq" id="WP_072956774.1">
    <property type="nucleotide sequence ID" value="NZ_FQUT01000004.1"/>
</dbReference>
<evidence type="ECO:0000313" key="1">
    <source>
        <dbReference type="EMBL" id="SHF48119.1"/>
    </source>
</evidence>
<protein>
    <submittedName>
        <fullName evidence="1">Uncharacterized protein</fullName>
    </submittedName>
</protein>